<feature type="region of interest" description="Disordered" evidence="1">
    <location>
        <begin position="43"/>
        <end position="65"/>
    </location>
</feature>
<evidence type="ECO:0000256" key="1">
    <source>
        <dbReference type="SAM" id="MobiDB-lite"/>
    </source>
</evidence>
<keyword evidence="3" id="KW-1185">Reference proteome</keyword>
<dbReference type="RefSeq" id="WP_387415730.1">
    <property type="nucleotide sequence ID" value="NZ_CP191998.1"/>
</dbReference>
<protein>
    <submittedName>
        <fullName evidence="2">Uncharacterized protein</fullName>
    </submittedName>
</protein>
<sequence>MSKLTHDLATPTTDLAHLLTRQQQPKQPEQPQLRGIELRRAPAEHRIRARQQPRVVRTVPRRRSY</sequence>
<dbReference type="EMBL" id="JBIASD010000022">
    <property type="protein sequence ID" value="MFF3669550.1"/>
    <property type="molecule type" value="Genomic_DNA"/>
</dbReference>
<dbReference type="Proteomes" id="UP001602013">
    <property type="component" value="Unassembled WGS sequence"/>
</dbReference>
<evidence type="ECO:0000313" key="2">
    <source>
        <dbReference type="EMBL" id="MFF3669550.1"/>
    </source>
</evidence>
<reference evidence="2 3" key="1">
    <citation type="submission" date="2024-10" db="EMBL/GenBank/DDBJ databases">
        <title>The Natural Products Discovery Center: Release of the First 8490 Sequenced Strains for Exploring Actinobacteria Biosynthetic Diversity.</title>
        <authorList>
            <person name="Kalkreuter E."/>
            <person name="Kautsar S.A."/>
            <person name="Yang D."/>
            <person name="Bader C.D."/>
            <person name="Teijaro C.N."/>
            <person name="Fluegel L."/>
            <person name="Davis C.M."/>
            <person name="Simpson J.R."/>
            <person name="Lauterbach L."/>
            <person name="Steele A.D."/>
            <person name="Gui C."/>
            <person name="Meng S."/>
            <person name="Li G."/>
            <person name="Viehrig K."/>
            <person name="Ye F."/>
            <person name="Su P."/>
            <person name="Kiefer A.F."/>
            <person name="Nichols A."/>
            <person name="Cepeda A.J."/>
            <person name="Yan W."/>
            <person name="Fan B."/>
            <person name="Jiang Y."/>
            <person name="Adhikari A."/>
            <person name="Zheng C.-J."/>
            <person name="Schuster L."/>
            <person name="Cowan T.M."/>
            <person name="Smanski M.J."/>
            <person name="Chevrette M.G."/>
            <person name="De Carvalho L.P.S."/>
            <person name="Shen B."/>
        </authorList>
    </citation>
    <scope>NUCLEOTIDE SEQUENCE [LARGE SCALE GENOMIC DNA]</scope>
    <source>
        <strain evidence="2 3">NPDC002173</strain>
    </source>
</reference>
<proteinExistence type="predicted"/>
<name>A0ABW6SX18_9ACTN</name>
<gene>
    <name evidence="2" type="ORF">ACFYXI_28560</name>
</gene>
<organism evidence="2 3">
    <name type="scientific">Microtetraspora malaysiensis</name>
    <dbReference type="NCBI Taxonomy" id="161358"/>
    <lineage>
        <taxon>Bacteria</taxon>
        <taxon>Bacillati</taxon>
        <taxon>Actinomycetota</taxon>
        <taxon>Actinomycetes</taxon>
        <taxon>Streptosporangiales</taxon>
        <taxon>Streptosporangiaceae</taxon>
        <taxon>Microtetraspora</taxon>
    </lineage>
</organism>
<comment type="caution">
    <text evidence="2">The sequence shown here is derived from an EMBL/GenBank/DDBJ whole genome shotgun (WGS) entry which is preliminary data.</text>
</comment>
<accession>A0ABW6SX18</accession>
<evidence type="ECO:0000313" key="3">
    <source>
        <dbReference type="Proteomes" id="UP001602013"/>
    </source>
</evidence>